<evidence type="ECO:0000259" key="2">
    <source>
        <dbReference type="PROSITE" id="PS51898"/>
    </source>
</evidence>
<evidence type="ECO:0000256" key="1">
    <source>
        <dbReference type="ARBA" id="ARBA00023172"/>
    </source>
</evidence>
<dbReference type="RefSeq" id="WP_195033692.1">
    <property type="nucleotide sequence ID" value="NZ_JADLRE010000011.1"/>
</dbReference>
<dbReference type="Gene3D" id="1.10.443.10">
    <property type="entry name" value="Intergrase catalytic core"/>
    <property type="match status" value="1"/>
</dbReference>
<feature type="domain" description="Tyr recombinase" evidence="2">
    <location>
        <begin position="121"/>
        <end position="307"/>
    </location>
</feature>
<dbReference type="SUPFAM" id="SSF56349">
    <property type="entry name" value="DNA breaking-rejoining enzymes"/>
    <property type="match status" value="1"/>
</dbReference>
<keyword evidence="4" id="KW-1185">Reference proteome</keyword>
<dbReference type="InterPro" id="IPR013762">
    <property type="entry name" value="Integrase-like_cat_sf"/>
</dbReference>
<proteinExistence type="predicted"/>
<reference evidence="3 4" key="1">
    <citation type="submission" date="2020-10" db="EMBL/GenBank/DDBJ databases">
        <title>Identification of Nocardia species via Next-generation sequencing and recognition of intraspecies genetic diversity.</title>
        <authorList>
            <person name="Li P."/>
            <person name="Li P."/>
            <person name="Lu B."/>
        </authorList>
    </citation>
    <scope>NUCLEOTIDE SEQUENCE [LARGE SCALE GENOMIC DNA]</scope>
    <source>
        <strain evidence="3 4">N-11</strain>
    </source>
</reference>
<sequence>MDNNAQDMPGLFSIEIAADLMLAGFAAALADRDDLAARSRETYLERVGHYLAWLTTNRGHDDALHSRTGRDRAVDAYLTAAVEERGVVGRTVNLTLTALTVFYTWLGLGAPATPRVVVEPINPRTLGPSERRALLRAAAARGPRAFAMIVLGLDAGPRKSEIAALALTGLDLADWPGTLAITDSTGGSRTVPLQPGTRAALVAWLAERRRLLRGHPEQVALFLTEAAPHRRLAVRTVDDAIRAVGADAGLDISPGTLRATAEQRRLREGLPPAVVAARLGQQAPDRDRVRALLGGAAARPRNRLVLTGSEQLDLFGDIAM</sequence>
<dbReference type="InterPro" id="IPR002104">
    <property type="entry name" value="Integrase_catalytic"/>
</dbReference>
<dbReference type="Proteomes" id="UP000807309">
    <property type="component" value="Unassembled WGS sequence"/>
</dbReference>
<accession>A0ABS0C9U0</accession>
<gene>
    <name evidence="3" type="ORF">IU470_15915</name>
</gene>
<dbReference type="CDD" id="cd00397">
    <property type="entry name" value="DNA_BRE_C"/>
    <property type="match status" value="1"/>
</dbReference>
<keyword evidence="1" id="KW-0233">DNA recombination</keyword>
<dbReference type="InterPro" id="IPR011010">
    <property type="entry name" value="DNA_brk_join_enz"/>
</dbReference>
<evidence type="ECO:0000313" key="4">
    <source>
        <dbReference type="Proteomes" id="UP000807309"/>
    </source>
</evidence>
<evidence type="ECO:0000313" key="3">
    <source>
        <dbReference type="EMBL" id="MBF6226580.1"/>
    </source>
</evidence>
<dbReference type="PROSITE" id="PS51898">
    <property type="entry name" value="TYR_RECOMBINASE"/>
    <property type="match status" value="1"/>
</dbReference>
<organism evidence="3 4">
    <name type="scientific">Nocardia abscessus</name>
    <dbReference type="NCBI Taxonomy" id="120957"/>
    <lineage>
        <taxon>Bacteria</taxon>
        <taxon>Bacillati</taxon>
        <taxon>Actinomycetota</taxon>
        <taxon>Actinomycetes</taxon>
        <taxon>Mycobacteriales</taxon>
        <taxon>Nocardiaceae</taxon>
        <taxon>Nocardia</taxon>
    </lineage>
</organism>
<protein>
    <submittedName>
        <fullName evidence="3">Site-specific integrase</fullName>
    </submittedName>
</protein>
<name>A0ABS0C9U0_9NOCA</name>
<comment type="caution">
    <text evidence="3">The sequence shown here is derived from an EMBL/GenBank/DDBJ whole genome shotgun (WGS) entry which is preliminary data.</text>
</comment>
<dbReference type="Pfam" id="PF00589">
    <property type="entry name" value="Phage_integrase"/>
    <property type="match status" value="1"/>
</dbReference>
<dbReference type="EMBL" id="JADLRE010000011">
    <property type="protein sequence ID" value="MBF6226580.1"/>
    <property type="molecule type" value="Genomic_DNA"/>
</dbReference>